<accession>A0AAV3XT49</accession>
<gene>
    <name evidence="1" type="ORF">MiSe_79730</name>
</gene>
<organism evidence="1 2">
    <name type="scientific">Microseira wollei NIES-4236</name>
    <dbReference type="NCBI Taxonomy" id="2530354"/>
    <lineage>
        <taxon>Bacteria</taxon>
        <taxon>Bacillati</taxon>
        <taxon>Cyanobacteriota</taxon>
        <taxon>Cyanophyceae</taxon>
        <taxon>Oscillatoriophycideae</taxon>
        <taxon>Aerosakkonematales</taxon>
        <taxon>Aerosakkonemataceae</taxon>
        <taxon>Microseira</taxon>
    </lineage>
</organism>
<reference evidence="1" key="1">
    <citation type="submission" date="2019-10" db="EMBL/GenBank/DDBJ databases">
        <title>Draft genome sequece of Microseira wollei NIES-4236.</title>
        <authorList>
            <person name="Yamaguchi H."/>
            <person name="Suzuki S."/>
            <person name="Kawachi M."/>
        </authorList>
    </citation>
    <scope>NUCLEOTIDE SEQUENCE</scope>
    <source>
        <strain evidence="1">NIES-4236</strain>
    </source>
</reference>
<evidence type="ECO:0008006" key="3">
    <source>
        <dbReference type="Google" id="ProtNLM"/>
    </source>
</evidence>
<dbReference type="AlphaFoldDB" id="A0AAV3XT49"/>
<dbReference type="Proteomes" id="UP001050975">
    <property type="component" value="Unassembled WGS sequence"/>
</dbReference>
<evidence type="ECO:0000313" key="1">
    <source>
        <dbReference type="EMBL" id="GET43152.1"/>
    </source>
</evidence>
<proteinExistence type="predicted"/>
<dbReference type="EMBL" id="BLAY01000203">
    <property type="protein sequence ID" value="GET43152.1"/>
    <property type="molecule type" value="Genomic_DNA"/>
</dbReference>
<protein>
    <recommendedName>
        <fullName evidence="3">Actin-like protein N-terminal domain-containing protein</fullName>
    </recommendedName>
</protein>
<sequence length="139" mass="15263">MPKPVQIPPPDLVLAIDLGASKTKAIAQSYAKKDEPLLLCMEPEVADVSYDSLKDYEATKTGQTDPENTCWVGIGDEYHAVGFLAQHKYGGNSLLKELKYACAIPKICGALWVLKQMLKLESKFSLALTVLLPQARISR</sequence>
<comment type="caution">
    <text evidence="1">The sequence shown here is derived from an EMBL/GenBank/DDBJ whole genome shotgun (WGS) entry which is preliminary data.</text>
</comment>
<name>A0AAV3XT49_9CYAN</name>
<keyword evidence="2" id="KW-1185">Reference proteome</keyword>
<evidence type="ECO:0000313" key="2">
    <source>
        <dbReference type="Proteomes" id="UP001050975"/>
    </source>
</evidence>
<dbReference type="RefSeq" id="WP_226591678.1">
    <property type="nucleotide sequence ID" value="NZ_BLAY01000203.1"/>
</dbReference>